<name>A0A2T0U883_9MICO</name>
<gene>
    <name evidence="3" type="ORF">BCF74_12545</name>
</gene>
<dbReference type="AlphaFoldDB" id="A0A2T0U883"/>
<dbReference type="RefSeq" id="WP_106298536.1">
    <property type="nucleotide sequence ID" value="NZ_PVTI01000025.1"/>
</dbReference>
<organism evidence="3 4">
    <name type="scientific">Knoellia remsis</name>
    <dbReference type="NCBI Taxonomy" id="407159"/>
    <lineage>
        <taxon>Bacteria</taxon>
        <taxon>Bacillati</taxon>
        <taxon>Actinomycetota</taxon>
        <taxon>Actinomycetes</taxon>
        <taxon>Micrococcales</taxon>
        <taxon>Intrasporangiaceae</taxon>
        <taxon>Knoellia</taxon>
    </lineage>
</organism>
<keyword evidence="4" id="KW-1185">Reference proteome</keyword>
<accession>A0A2T0U883</accession>
<keyword evidence="1" id="KW-0732">Signal</keyword>
<comment type="caution">
    <text evidence="3">The sequence shown here is derived from an EMBL/GenBank/DDBJ whole genome shotgun (WGS) entry which is preliminary data.</text>
</comment>
<dbReference type="Proteomes" id="UP000237822">
    <property type="component" value="Unassembled WGS sequence"/>
</dbReference>
<evidence type="ECO:0000259" key="2">
    <source>
        <dbReference type="Pfam" id="PF07510"/>
    </source>
</evidence>
<dbReference type="EMBL" id="PVTI01000025">
    <property type="protein sequence ID" value="PRY54135.1"/>
    <property type="molecule type" value="Genomic_DNA"/>
</dbReference>
<evidence type="ECO:0000313" key="3">
    <source>
        <dbReference type="EMBL" id="PRY54135.1"/>
    </source>
</evidence>
<dbReference type="OrthoDB" id="5196645at2"/>
<proteinExistence type="predicted"/>
<feature type="domain" description="GmrSD restriction endonucleases C-terminal" evidence="2">
    <location>
        <begin position="115"/>
        <end position="209"/>
    </location>
</feature>
<feature type="chain" id="PRO_5015529075" evidence="1">
    <location>
        <begin position="31"/>
        <end position="216"/>
    </location>
</feature>
<reference evidence="3 4" key="1">
    <citation type="submission" date="2018-03" db="EMBL/GenBank/DDBJ databases">
        <title>Genomic Encyclopedia of Archaeal and Bacterial Type Strains, Phase II (KMG-II): from individual species to whole genera.</title>
        <authorList>
            <person name="Goeker M."/>
        </authorList>
    </citation>
    <scope>NUCLEOTIDE SEQUENCE [LARGE SCALE GENOMIC DNA]</scope>
    <source>
        <strain evidence="3 4">ATCC BAA-1496</strain>
    </source>
</reference>
<dbReference type="PANTHER" id="PTHR24094:SF15">
    <property type="entry name" value="AMP-DEPENDENT SYNTHETASE_LIGASE DOMAIN-CONTAINING PROTEIN-RELATED"/>
    <property type="match status" value="1"/>
</dbReference>
<evidence type="ECO:0000256" key="1">
    <source>
        <dbReference type="SAM" id="SignalP"/>
    </source>
</evidence>
<dbReference type="InterPro" id="IPR011089">
    <property type="entry name" value="GmrSD_C"/>
</dbReference>
<dbReference type="Pfam" id="PF07510">
    <property type="entry name" value="GmrSD_C"/>
    <property type="match status" value="1"/>
</dbReference>
<protein>
    <submittedName>
        <fullName evidence="3">Uncharacterized protein DUF1524</fullName>
    </submittedName>
</protein>
<dbReference type="PANTHER" id="PTHR24094">
    <property type="entry name" value="SECRETED PROTEIN"/>
    <property type="match status" value="1"/>
</dbReference>
<feature type="signal peptide" evidence="1">
    <location>
        <begin position="1"/>
        <end position="30"/>
    </location>
</feature>
<sequence length="216" mass="23380">MHLPRHLSRTTLVTVTVASFWALTPSSASATAAPPGIPSTTTAKSQLAALPVEAEGTMTGYSRDLFPTWTTPSGSTCNTRETVLKRDGDNVAVDSSCYPTRGTWFSEYDGVTISTASGVDIDHVVPLAEAWRSGAKSWTTSQRQSFANDLNGPQLIAVSASSNRSKGDQDPSTWWPTRTSYRCTYAKMWVATKYRWGLSLQSSEKTALTNQLNSCA</sequence>
<evidence type="ECO:0000313" key="4">
    <source>
        <dbReference type="Proteomes" id="UP000237822"/>
    </source>
</evidence>